<gene>
    <name evidence="1" type="ORF">H7F51_02460</name>
</gene>
<organism evidence="1 2">
    <name type="scientific">Novosphingobium flavum</name>
    <dbReference type="NCBI Taxonomy" id="1778672"/>
    <lineage>
        <taxon>Bacteria</taxon>
        <taxon>Pseudomonadati</taxon>
        <taxon>Pseudomonadota</taxon>
        <taxon>Alphaproteobacteria</taxon>
        <taxon>Sphingomonadales</taxon>
        <taxon>Sphingomonadaceae</taxon>
        <taxon>Novosphingobium</taxon>
    </lineage>
</organism>
<reference evidence="1 2" key="1">
    <citation type="submission" date="2020-08" db="EMBL/GenBank/DDBJ databases">
        <title>The genome sequence of type strain Novosphingobium flavum NBRC 111647.</title>
        <authorList>
            <person name="Liu Y."/>
        </authorList>
    </citation>
    <scope>NUCLEOTIDE SEQUENCE [LARGE SCALE GENOMIC DNA]</scope>
    <source>
        <strain evidence="1 2">NBRC 111647</strain>
    </source>
</reference>
<dbReference type="EMBL" id="JACLAW010000002">
    <property type="protein sequence ID" value="MBC2664375.1"/>
    <property type="molecule type" value="Genomic_DNA"/>
</dbReference>
<dbReference type="RefSeq" id="WP_185662634.1">
    <property type="nucleotide sequence ID" value="NZ_JACLAW010000002.1"/>
</dbReference>
<dbReference type="InterPro" id="IPR036388">
    <property type="entry name" value="WH-like_DNA-bd_sf"/>
</dbReference>
<comment type="caution">
    <text evidence="1">The sequence shown here is derived from an EMBL/GenBank/DDBJ whole genome shotgun (WGS) entry which is preliminary data.</text>
</comment>
<dbReference type="Proteomes" id="UP000566813">
    <property type="component" value="Unassembled WGS sequence"/>
</dbReference>
<accession>A0A7X1FP30</accession>
<protein>
    <submittedName>
        <fullName evidence="1">MarR family transcriptional regulator</fullName>
    </submittedName>
</protein>
<dbReference type="Gene3D" id="1.10.10.10">
    <property type="entry name" value="Winged helix-like DNA-binding domain superfamily/Winged helix DNA-binding domain"/>
    <property type="match status" value="1"/>
</dbReference>
<evidence type="ECO:0000313" key="2">
    <source>
        <dbReference type="Proteomes" id="UP000566813"/>
    </source>
</evidence>
<keyword evidence="2" id="KW-1185">Reference proteome</keyword>
<name>A0A7X1FP30_9SPHN</name>
<dbReference type="InterPro" id="IPR036390">
    <property type="entry name" value="WH_DNA-bd_sf"/>
</dbReference>
<dbReference type="SUPFAM" id="SSF46785">
    <property type="entry name" value="Winged helix' DNA-binding domain"/>
    <property type="match status" value="1"/>
</dbReference>
<sequence>MINRVDQASSKPVTLPEAHAALTARFEELLELDRSMTPSLGTCFLCHDFRLILQLYVRNGLTVKDAALSSRLSSRGFYELLRRLERDKVLRFEQNPTDKRSKSIMLEETFKDRLLSHIHRNSGSASVFQFSMA</sequence>
<proteinExistence type="predicted"/>
<evidence type="ECO:0000313" key="1">
    <source>
        <dbReference type="EMBL" id="MBC2664375.1"/>
    </source>
</evidence>
<dbReference type="AlphaFoldDB" id="A0A7X1FP30"/>